<keyword evidence="2 10" id="KW-0547">Nucleotide-binding</keyword>
<comment type="similarity">
    <text evidence="5">Belongs to the protein kinase superfamily. STE Ser/Thr protein kinase family. MAP kinase kinase subfamily.</text>
</comment>
<keyword evidence="4 10" id="KW-0067">ATP-binding</keyword>
<evidence type="ECO:0000313" key="15">
    <source>
        <dbReference type="Proteomes" id="UP000259864"/>
    </source>
</evidence>
<sequence length="281" mass="32865">MQKTLDQYKNVNKHFENFILIGKGGYSQIYAAYFKNKKRSVAIKMLNSFANNHSYQQDLFKKECEFLQKINSDYVIKIIGYYLSKDESYYAMELINGISLKNLIAKKEKMTLKEIIFLAKQICYGLNDIHNLGIIHRDLKPSNILIENDTKKIKLIDFGTSLYQNQKELINNNKIIGSIHYLAPEIILRSHNPSIESDIYSFGIILYEMLTKKKMYVNKNYQAIMLSKIQKEISIADLENENIPQEFKEIIVHCCKKNPNERYKNCLEIINDLNHLEASLN</sequence>
<dbReference type="EC" id="2.7.12.2" evidence="6"/>
<dbReference type="EMBL" id="QKLP01000010">
    <property type="protein sequence ID" value="PYF42560.1"/>
    <property type="molecule type" value="Genomic_DNA"/>
</dbReference>
<dbReference type="RefSeq" id="WP_002881447.1">
    <property type="nucleotide sequence ID" value="NZ_LS991949.1"/>
</dbReference>
<dbReference type="Proteomes" id="UP000259864">
    <property type="component" value="Chromosome 1"/>
</dbReference>
<dbReference type="Proteomes" id="UP000247715">
    <property type="component" value="Unassembled WGS sequence"/>
</dbReference>
<dbReference type="Pfam" id="PF00069">
    <property type="entry name" value="Pkinase"/>
    <property type="match status" value="1"/>
</dbReference>
<evidence type="ECO:0000256" key="3">
    <source>
        <dbReference type="ARBA" id="ARBA00022777"/>
    </source>
</evidence>
<evidence type="ECO:0000256" key="8">
    <source>
        <dbReference type="ARBA" id="ARBA00049299"/>
    </source>
</evidence>
<dbReference type="SUPFAM" id="SSF56112">
    <property type="entry name" value="Protein kinase-like (PK-like)"/>
    <property type="match status" value="1"/>
</dbReference>
<protein>
    <recommendedName>
        <fullName evidence="6">mitogen-activated protein kinase kinase</fullName>
        <ecNumber evidence="6">2.7.12.2</ecNumber>
    </recommendedName>
</protein>
<name>A0A318U5T9_9BACT</name>
<dbReference type="EMBL" id="LS991949">
    <property type="protein sequence ID" value="SYV90445.1"/>
    <property type="molecule type" value="Genomic_DNA"/>
</dbReference>
<reference evidence="13" key="2">
    <citation type="submission" date="2018-06" db="EMBL/GenBank/DDBJ databases">
        <authorList>
            <consortium name="Pathogen Informatics"/>
            <person name="Doyle S."/>
        </authorList>
    </citation>
    <scope>NUCLEOTIDE SEQUENCE</scope>
    <source>
        <strain evidence="13">NCTC10135</strain>
    </source>
</reference>
<reference evidence="12 14" key="1">
    <citation type="submission" date="2018-06" db="EMBL/GenBank/DDBJ databases">
        <title>Genomic Encyclopedia of Archaeal and Bacterial Type Strains, Phase II (KMG-II): from individual species to whole genera.</title>
        <authorList>
            <person name="Goeker M."/>
        </authorList>
    </citation>
    <scope>NUCLEOTIDE SEQUENCE [LARGE SCALE GENOMIC DNA]</scope>
    <source>
        <strain evidence="12 14">ATCC 29103</strain>
    </source>
</reference>
<accession>A0A318U5T9</accession>
<evidence type="ECO:0000259" key="11">
    <source>
        <dbReference type="PROSITE" id="PS50011"/>
    </source>
</evidence>
<evidence type="ECO:0000256" key="7">
    <source>
        <dbReference type="ARBA" id="ARBA00049014"/>
    </source>
</evidence>
<evidence type="ECO:0000256" key="1">
    <source>
        <dbReference type="ARBA" id="ARBA00022679"/>
    </source>
</evidence>
<dbReference type="PANTHER" id="PTHR48013:SF9">
    <property type="entry name" value="DUAL SPECIFICITY MITOGEN-ACTIVATED PROTEIN KINASE KINASE 5"/>
    <property type="match status" value="1"/>
</dbReference>
<evidence type="ECO:0000313" key="12">
    <source>
        <dbReference type="EMBL" id="PYF42560.1"/>
    </source>
</evidence>
<dbReference type="GO" id="GO:0005524">
    <property type="term" value="F:ATP binding"/>
    <property type="evidence" value="ECO:0007669"/>
    <property type="project" value="UniProtKB-UniRule"/>
</dbReference>
<dbReference type="PROSITE" id="PS50011">
    <property type="entry name" value="PROTEIN_KINASE_DOM"/>
    <property type="match status" value="1"/>
</dbReference>
<dbReference type="STRING" id="1188234.MALK_3740"/>
<keyword evidence="13" id="KW-0723">Serine/threonine-protein kinase</keyword>
<dbReference type="PIRSF" id="PIRSF000654">
    <property type="entry name" value="Integrin-linked_kinase"/>
    <property type="match status" value="1"/>
</dbReference>
<proteinExistence type="inferred from homology"/>
<dbReference type="PROSITE" id="PS00108">
    <property type="entry name" value="PROTEIN_KINASE_ST"/>
    <property type="match status" value="1"/>
</dbReference>
<evidence type="ECO:0000256" key="4">
    <source>
        <dbReference type="ARBA" id="ARBA00022840"/>
    </source>
</evidence>
<dbReference type="SMART" id="SM00220">
    <property type="entry name" value="S_TKc"/>
    <property type="match status" value="1"/>
</dbReference>
<dbReference type="GO" id="GO:0004674">
    <property type="term" value="F:protein serine/threonine kinase activity"/>
    <property type="evidence" value="ECO:0007669"/>
    <property type="project" value="UniProtKB-KW"/>
</dbReference>
<dbReference type="AlphaFoldDB" id="A0A318U5T9"/>
<dbReference type="InterPro" id="IPR008271">
    <property type="entry name" value="Ser/Thr_kinase_AS"/>
</dbReference>
<evidence type="ECO:0000256" key="9">
    <source>
        <dbReference type="ARBA" id="ARBA00051693"/>
    </source>
</evidence>
<dbReference type="InterPro" id="IPR000719">
    <property type="entry name" value="Prot_kinase_dom"/>
</dbReference>
<gene>
    <name evidence="13" type="primary">prkC</name>
    <name evidence="12" type="ORF">BCF88_11015</name>
    <name evidence="13" type="ORF">NCTC10135_00969</name>
</gene>
<evidence type="ECO:0000256" key="6">
    <source>
        <dbReference type="ARBA" id="ARBA00038999"/>
    </source>
</evidence>
<organism evidence="12 14">
    <name type="scientific">Metamycoplasma alkalescens</name>
    <dbReference type="NCBI Taxonomy" id="45363"/>
    <lineage>
        <taxon>Bacteria</taxon>
        <taxon>Bacillati</taxon>
        <taxon>Mycoplasmatota</taxon>
        <taxon>Mycoplasmoidales</taxon>
        <taxon>Metamycoplasmataceae</taxon>
        <taxon>Metamycoplasma</taxon>
    </lineage>
</organism>
<keyword evidence="3 12" id="KW-0418">Kinase</keyword>
<comment type="catalytic activity">
    <reaction evidence="7">
        <text>L-seryl-[protein] + ATP = O-phospho-L-seryl-[protein] + ADP + H(+)</text>
        <dbReference type="Rhea" id="RHEA:17989"/>
        <dbReference type="Rhea" id="RHEA-COMP:9863"/>
        <dbReference type="Rhea" id="RHEA-COMP:11604"/>
        <dbReference type="ChEBI" id="CHEBI:15378"/>
        <dbReference type="ChEBI" id="CHEBI:29999"/>
        <dbReference type="ChEBI" id="CHEBI:30616"/>
        <dbReference type="ChEBI" id="CHEBI:83421"/>
        <dbReference type="ChEBI" id="CHEBI:456216"/>
        <dbReference type="EC" id="2.7.12.2"/>
    </reaction>
</comment>
<reference evidence="15" key="3">
    <citation type="submission" date="2018-06" db="EMBL/GenBank/DDBJ databases">
        <authorList>
            <consortium name="Pathogen Informatics"/>
        </authorList>
    </citation>
    <scope>NUCLEOTIDE SEQUENCE [LARGE SCALE GENOMIC DNA]</scope>
    <source>
        <strain evidence="15">NCTC10135</strain>
    </source>
</reference>
<feature type="binding site" evidence="10">
    <location>
        <position position="44"/>
    </location>
    <ligand>
        <name>ATP</name>
        <dbReference type="ChEBI" id="CHEBI:30616"/>
    </ligand>
</feature>
<dbReference type="PROSITE" id="PS00107">
    <property type="entry name" value="PROTEIN_KINASE_ATP"/>
    <property type="match status" value="1"/>
</dbReference>
<feature type="domain" description="Protein kinase" evidence="11">
    <location>
        <begin position="15"/>
        <end position="278"/>
    </location>
</feature>
<comment type="catalytic activity">
    <reaction evidence="8">
        <text>L-threonyl-[protein] + ATP = O-phospho-L-threonyl-[protein] + ADP + H(+)</text>
        <dbReference type="Rhea" id="RHEA:46608"/>
        <dbReference type="Rhea" id="RHEA-COMP:11060"/>
        <dbReference type="Rhea" id="RHEA-COMP:11605"/>
        <dbReference type="ChEBI" id="CHEBI:15378"/>
        <dbReference type="ChEBI" id="CHEBI:30013"/>
        <dbReference type="ChEBI" id="CHEBI:30616"/>
        <dbReference type="ChEBI" id="CHEBI:61977"/>
        <dbReference type="ChEBI" id="CHEBI:456216"/>
        <dbReference type="EC" id="2.7.12.2"/>
    </reaction>
</comment>
<dbReference type="InterPro" id="IPR011009">
    <property type="entry name" value="Kinase-like_dom_sf"/>
</dbReference>
<dbReference type="PANTHER" id="PTHR48013">
    <property type="entry name" value="DUAL SPECIFICITY MITOGEN-ACTIVATED PROTEIN KINASE KINASE 5-RELATED"/>
    <property type="match status" value="1"/>
</dbReference>
<keyword evidence="1 13" id="KW-0808">Transferase</keyword>
<evidence type="ECO:0000313" key="14">
    <source>
        <dbReference type="Proteomes" id="UP000247715"/>
    </source>
</evidence>
<evidence type="ECO:0000313" key="13">
    <source>
        <dbReference type="EMBL" id="SYV90445.1"/>
    </source>
</evidence>
<evidence type="ECO:0000256" key="2">
    <source>
        <dbReference type="ARBA" id="ARBA00022741"/>
    </source>
</evidence>
<dbReference type="Gene3D" id="1.10.510.10">
    <property type="entry name" value="Transferase(Phosphotransferase) domain 1"/>
    <property type="match status" value="1"/>
</dbReference>
<comment type="catalytic activity">
    <reaction evidence="9">
        <text>L-tyrosyl-[protein] + ATP = O-phospho-L-tyrosyl-[protein] + ADP + H(+)</text>
        <dbReference type="Rhea" id="RHEA:10596"/>
        <dbReference type="Rhea" id="RHEA-COMP:10136"/>
        <dbReference type="Rhea" id="RHEA-COMP:20101"/>
        <dbReference type="ChEBI" id="CHEBI:15378"/>
        <dbReference type="ChEBI" id="CHEBI:30616"/>
        <dbReference type="ChEBI" id="CHEBI:46858"/>
        <dbReference type="ChEBI" id="CHEBI:61978"/>
        <dbReference type="ChEBI" id="CHEBI:456216"/>
        <dbReference type="EC" id="2.7.12.2"/>
    </reaction>
</comment>
<evidence type="ECO:0000256" key="10">
    <source>
        <dbReference type="PROSITE-ProRule" id="PRU10141"/>
    </source>
</evidence>
<dbReference type="KEGG" id="mala:NCTC10135_00969"/>
<dbReference type="InterPro" id="IPR017441">
    <property type="entry name" value="Protein_kinase_ATP_BS"/>
</dbReference>
<evidence type="ECO:0000256" key="5">
    <source>
        <dbReference type="ARBA" id="ARBA00038035"/>
    </source>
</evidence>
<dbReference type="CDD" id="cd14014">
    <property type="entry name" value="STKc_PknB_like"/>
    <property type="match status" value="1"/>
</dbReference>